<sequence length="193" mass="22123">MKKNILFLTALLFSLNFASFGQDTNSIDDQFSDLINKSNSYQSYKVIDKTELGKLQNNIHDSIANLKETIKTSKAKITAQKNKIDSISNQVSALEKELTDTKKQVETIDFVGIPTHKVVYNSITWGIIGGLMILSLILFVIFNKSNRKTKEAKEKLQSTENDLVSLRKRSLEKEQQIKRELQDEINKNRQRKE</sequence>
<dbReference type="Gene3D" id="1.20.1170.10">
    <property type="match status" value="1"/>
</dbReference>
<reference evidence="4 5" key="1">
    <citation type="submission" date="2018-08" db="EMBL/GenBank/DDBJ databases">
        <title>The draft genome squence of Brumimicrobium sp. N62.</title>
        <authorList>
            <person name="Du Z.-J."/>
            <person name="Luo H.-R."/>
        </authorList>
    </citation>
    <scope>NUCLEOTIDE SEQUENCE [LARGE SCALE GENOMIC DNA]</scope>
    <source>
        <strain evidence="4 5">N62</strain>
    </source>
</reference>
<accession>A0A3E1F0B8</accession>
<feature type="coiled-coil region" evidence="1">
    <location>
        <begin position="63"/>
        <end position="104"/>
    </location>
</feature>
<feature type="transmembrane region" description="Helical" evidence="2">
    <location>
        <begin position="123"/>
        <end position="142"/>
    </location>
</feature>
<dbReference type="AlphaFoldDB" id="A0A3E1F0B8"/>
<dbReference type="SUPFAM" id="SSF58100">
    <property type="entry name" value="Bacterial hemolysins"/>
    <property type="match status" value="1"/>
</dbReference>
<protein>
    <recommendedName>
        <fullName evidence="6">tRNA (Guanine-N1)-methyltransferase</fullName>
    </recommendedName>
</protein>
<keyword evidence="3" id="KW-0732">Signal</keyword>
<evidence type="ECO:0000256" key="3">
    <source>
        <dbReference type="SAM" id="SignalP"/>
    </source>
</evidence>
<keyword evidence="5" id="KW-1185">Reference proteome</keyword>
<evidence type="ECO:0000313" key="4">
    <source>
        <dbReference type="EMBL" id="RFC55248.1"/>
    </source>
</evidence>
<dbReference type="Proteomes" id="UP000257127">
    <property type="component" value="Unassembled WGS sequence"/>
</dbReference>
<evidence type="ECO:0000256" key="2">
    <source>
        <dbReference type="SAM" id="Phobius"/>
    </source>
</evidence>
<evidence type="ECO:0000313" key="5">
    <source>
        <dbReference type="Proteomes" id="UP000257127"/>
    </source>
</evidence>
<keyword evidence="2" id="KW-1133">Transmembrane helix</keyword>
<dbReference type="OrthoDB" id="981213at2"/>
<organism evidence="4 5">
    <name type="scientific">Brumimicrobium aurantiacum</name>
    <dbReference type="NCBI Taxonomy" id="1737063"/>
    <lineage>
        <taxon>Bacteria</taxon>
        <taxon>Pseudomonadati</taxon>
        <taxon>Bacteroidota</taxon>
        <taxon>Flavobacteriia</taxon>
        <taxon>Flavobacteriales</taxon>
        <taxon>Crocinitomicaceae</taxon>
        <taxon>Brumimicrobium</taxon>
    </lineage>
</organism>
<dbReference type="EMBL" id="QURB01000002">
    <property type="protein sequence ID" value="RFC55248.1"/>
    <property type="molecule type" value="Genomic_DNA"/>
</dbReference>
<keyword evidence="2" id="KW-0812">Transmembrane</keyword>
<feature type="signal peptide" evidence="3">
    <location>
        <begin position="1"/>
        <end position="21"/>
    </location>
</feature>
<comment type="caution">
    <text evidence="4">The sequence shown here is derived from an EMBL/GenBank/DDBJ whole genome shotgun (WGS) entry which is preliminary data.</text>
</comment>
<evidence type="ECO:0008006" key="6">
    <source>
        <dbReference type="Google" id="ProtNLM"/>
    </source>
</evidence>
<name>A0A3E1F0B8_9FLAO</name>
<keyword evidence="1" id="KW-0175">Coiled coil</keyword>
<gene>
    <name evidence="4" type="ORF">DXU93_05350</name>
</gene>
<proteinExistence type="predicted"/>
<keyword evidence="2" id="KW-0472">Membrane</keyword>
<feature type="coiled-coil region" evidence="1">
    <location>
        <begin position="142"/>
        <end position="191"/>
    </location>
</feature>
<feature type="chain" id="PRO_5017704418" description="tRNA (Guanine-N1)-methyltransferase" evidence="3">
    <location>
        <begin position="22"/>
        <end position="193"/>
    </location>
</feature>
<dbReference type="RefSeq" id="WP_116880228.1">
    <property type="nucleotide sequence ID" value="NZ_QURB01000002.1"/>
</dbReference>
<evidence type="ECO:0000256" key="1">
    <source>
        <dbReference type="SAM" id="Coils"/>
    </source>
</evidence>